<keyword evidence="13" id="KW-0732">Signal</keyword>
<dbReference type="UniPathway" id="UPA00126">
    <property type="reaction ID" value="UER00423"/>
</dbReference>
<comment type="cofactor">
    <cofactor evidence="2">
        <name>Zn(2+)</name>
        <dbReference type="ChEBI" id="CHEBI:29105"/>
    </cofactor>
</comment>
<evidence type="ECO:0000313" key="17">
    <source>
        <dbReference type="Proteomes" id="UP000044602"/>
    </source>
</evidence>
<evidence type="ECO:0000256" key="7">
    <source>
        <dbReference type="ARBA" id="ARBA00018236"/>
    </source>
</evidence>
<evidence type="ECO:0000256" key="2">
    <source>
        <dbReference type="ARBA" id="ARBA00001947"/>
    </source>
</evidence>
<comment type="pathway">
    <text evidence="4">Nucleotide-sugar biosynthesis; GDP-alpha-D-mannose biosynthesis; alpha-D-mannose 1-phosphate from D-fructose 6-phosphate: step 1/2.</text>
</comment>
<dbReference type="GO" id="GO:0004476">
    <property type="term" value="F:mannose-6-phosphate isomerase activity"/>
    <property type="evidence" value="ECO:0007669"/>
    <property type="project" value="UniProtKB-EC"/>
</dbReference>
<evidence type="ECO:0000259" key="14">
    <source>
        <dbReference type="Pfam" id="PF20511"/>
    </source>
</evidence>
<dbReference type="Pfam" id="PF22974">
    <property type="entry name" value="DUF7029"/>
    <property type="match status" value="1"/>
</dbReference>
<keyword evidence="8" id="KW-0479">Metal-binding</keyword>
<sequence length="1144" mass="125252">MTRFAFSWLLAAVLLVSSSLVRAEDCQCSPETQRVTYIVVEMPDPQSTQSSLLSTPTPIFSKLNVKPTATAHTVPTKPTNFPTEGPFIEPPKPDTHLDNTTHTFGPCSAPGIDRSDPINIVPAQNVSLYYSSSDEEEPGSIGMNLTMNNPTVVLEHIDSISNVICNNLTVTVLFENLEGFNEAVKDWSDDEAFVLITNHMGNCNAALERGFFLASGVSSNAEKLAVTVKASRKELASIAESCEMAFTSLPAASLTRRLVLDPSVSLSFAEGLPENTVLFSDGQYIDVTAEEAWFQSTITFSGYLKYNFWRFRLEHLYFDLDANFASSAAVSAEIRASFAETIRYSPDVLAWSLVEVPGIVSLGPGIAFGLALDVEATAAVGLHAGVDVNIPAGNVHVDLLDGSKSGTSGWEPQYNSYANISQAADVRLDVGADVTVQLAFKLLGGLVDLSSGVTASPGIANKFKLRGEQDAWVGGTGAQIDAGFEVPKDGLVCAETNGVEFASDFYFNVSAFATKFWQRDLYNPLVMSSTDRIFQLSGTCNNYDWGKKGKDSLAARLCANTPSTDFKIDDDQYYSEMWFGDYPDFPARVLSTGELLADILQKNKKTLLGDKVNNELDSQLPYLPKILSIAKALPLQIHPNEELAAKLHKDDPQKFTDPNHKPEIAIALSDFEVFAGWKPTKLIAPLFNIPALRAFIPNATSPWTQSTLREATRAILLADEDKVIAAQDALAQLSRDDLGENKYILDLLPRLKRDFGAQDPGILVAVVCMNFMKLKAGEALFIPADGIHAYLSGDIVECMARSNNVLNTGFCPKGDRDNIDLFSDALTFAVHRPSDVVLTAKRSERGANRKTLLYGPPLREFDMLLTNLQEADEEVISKGQGPGVAIVTKGEGVLEGNGQRFDVKEGFIFFIAPEVEMLQTSTILLAIAPLSALAQWDISTNFTFTLYPSDAGDSCEGGGQGGITLTTETIPRHETCIDIEEIFGGIERMGFLNDTFSERVTYPNYVDVDKLPPPGIEWYITSDSIDYDPAKNWSVIWFEQRNQSSDGKSEEGKDGRWVLDTYGGNNDCQRDDVIEFPWYETSCQTGETGRCESVPHSIKSIKLRPFFHYDFGDCQTWAKYGAAATLVPRVSAAIVTTMAFFLFL</sequence>
<dbReference type="InterPro" id="IPR046457">
    <property type="entry name" value="PMI_typeI_cat"/>
</dbReference>
<feature type="signal peptide" evidence="13">
    <location>
        <begin position="1"/>
        <end position="23"/>
    </location>
</feature>
<evidence type="ECO:0000256" key="3">
    <source>
        <dbReference type="ARBA" id="ARBA00002564"/>
    </source>
</evidence>
<evidence type="ECO:0000259" key="15">
    <source>
        <dbReference type="Pfam" id="PF22974"/>
    </source>
</evidence>
<evidence type="ECO:0000256" key="6">
    <source>
        <dbReference type="ARBA" id="ARBA00011956"/>
    </source>
</evidence>
<dbReference type="SUPFAM" id="SSF51182">
    <property type="entry name" value="RmlC-like cupins"/>
    <property type="match status" value="1"/>
</dbReference>
<keyword evidence="17" id="KW-1185">Reference proteome</keyword>
<protein>
    <recommendedName>
        <fullName evidence="7">Mannose-6-phosphate isomerase</fullName>
        <ecNumber evidence="6">5.3.1.8</ecNumber>
    </recommendedName>
    <alternativeName>
        <fullName evidence="11">Phosphohexomutase</fullName>
    </alternativeName>
    <alternativeName>
        <fullName evidence="12">Phosphomannose isomerase</fullName>
    </alternativeName>
</protein>
<evidence type="ECO:0000256" key="13">
    <source>
        <dbReference type="SAM" id="SignalP"/>
    </source>
</evidence>
<feature type="chain" id="PRO_5002566772" description="Mannose-6-phosphate isomerase" evidence="13">
    <location>
        <begin position="24"/>
        <end position="1144"/>
    </location>
</feature>
<gene>
    <name evidence="16" type="ORF">BN1708_004120</name>
</gene>
<organism evidence="16 17">
    <name type="scientific">Verticillium longisporum</name>
    <name type="common">Verticillium dahliae var. longisporum</name>
    <dbReference type="NCBI Taxonomy" id="100787"/>
    <lineage>
        <taxon>Eukaryota</taxon>
        <taxon>Fungi</taxon>
        <taxon>Dikarya</taxon>
        <taxon>Ascomycota</taxon>
        <taxon>Pezizomycotina</taxon>
        <taxon>Sordariomycetes</taxon>
        <taxon>Hypocreomycetidae</taxon>
        <taxon>Glomerellales</taxon>
        <taxon>Plectosphaerellaceae</taxon>
        <taxon>Verticillium</taxon>
    </lineage>
</organism>
<keyword evidence="9" id="KW-0862">Zinc</keyword>
<dbReference type="InterPro" id="IPR054293">
    <property type="entry name" value="DUF7029"/>
</dbReference>
<dbReference type="CDD" id="cd07011">
    <property type="entry name" value="cupin_PMI_type_I_N"/>
    <property type="match status" value="1"/>
</dbReference>
<dbReference type="PRINTS" id="PR00714">
    <property type="entry name" value="MAN6PISMRASE"/>
</dbReference>
<dbReference type="Gene3D" id="1.10.441.10">
    <property type="entry name" value="Phosphomannose Isomerase, domain 2"/>
    <property type="match status" value="1"/>
</dbReference>
<dbReference type="GO" id="GO:0005975">
    <property type="term" value="P:carbohydrate metabolic process"/>
    <property type="evidence" value="ECO:0007669"/>
    <property type="project" value="InterPro"/>
</dbReference>
<accession>A0A0G4LVJ4</accession>
<evidence type="ECO:0000256" key="5">
    <source>
        <dbReference type="ARBA" id="ARBA00010772"/>
    </source>
</evidence>
<dbReference type="InterPro" id="IPR001250">
    <property type="entry name" value="Man6P_Isoase-1"/>
</dbReference>
<feature type="domain" description="Phosphomannose isomerase type I catalytic" evidence="14">
    <location>
        <begin position="533"/>
        <end position="679"/>
    </location>
</feature>
<dbReference type="GO" id="GO:0005829">
    <property type="term" value="C:cytosol"/>
    <property type="evidence" value="ECO:0007669"/>
    <property type="project" value="TreeGrafter"/>
</dbReference>
<evidence type="ECO:0000256" key="4">
    <source>
        <dbReference type="ARBA" id="ARBA00004666"/>
    </source>
</evidence>
<dbReference type="AlphaFoldDB" id="A0A0G4LVJ4"/>
<keyword evidence="10" id="KW-0413">Isomerase</keyword>
<proteinExistence type="inferred from homology"/>
<evidence type="ECO:0000313" key="16">
    <source>
        <dbReference type="EMBL" id="CRK26091.1"/>
    </source>
</evidence>
<dbReference type="GO" id="GO:0009298">
    <property type="term" value="P:GDP-mannose biosynthetic process"/>
    <property type="evidence" value="ECO:0007669"/>
    <property type="project" value="UniProtKB-UniPathway"/>
</dbReference>
<dbReference type="Proteomes" id="UP000044602">
    <property type="component" value="Unassembled WGS sequence"/>
</dbReference>
<dbReference type="GO" id="GO:0008270">
    <property type="term" value="F:zinc ion binding"/>
    <property type="evidence" value="ECO:0007669"/>
    <property type="project" value="InterPro"/>
</dbReference>
<feature type="domain" description="DUF7029" evidence="15">
    <location>
        <begin position="145"/>
        <end position="243"/>
    </location>
</feature>
<evidence type="ECO:0000256" key="8">
    <source>
        <dbReference type="ARBA" id="ARBA00022723"/>
    </source>
</evidence>
<dbReference type="Pfam" id="PF20511">
    <property type="entry name" value="PMI_typeI_cat"/>
    <property type="match status" value="1"/>
</dbReference>
<comment type="catalytic activity">
    <reaction evidence="1">
        <text>D-mannose 6-phosphate = D-fructose 6-phosphate</text>
        <dbReference type="Rhea" id="RHEA:12356"/>
        <dbReference type="ChEBI" id="CHEBI:58735"/>
        <dbReference type="ChEBI" id="CHEBI:61527"/>
        <dbReference type="EC" id="5.3.1.8"/>
    </reaction>
</comment>
<dbReference type="EMBL" id="CVQH01020001">
    <property type="protein sequence ID" value="CRK26091.1"/>
    <property type="molecule type" value="Genomic_DNA"/>
</dbReference>
<evidence type="ECO:0000256" key="12">
    <source>
        <dbReference type="ARBA" id="ARBA00030762"/>
    </source>
</evidence>
<dbReference type="InterPro" id="IPR011051">
    <property type="entry name" value="RmlC_Cupin_sf"/>
</dbReference>
<dbReference type="STRING" id="100787.A0A0G4LVJ4"/>
<comment type="function">
    <text evidence="3">Involved in the synthesis of the GDP-mannose and dolichol-phosphate-mannose required for a number of critical mannosyl transfer reactions.</text>
</comment>
<dbReference type="PANTHER" id="PTHR10309">
    <property type="entry name" value="MANNOSE-6-PHOSPHATE ISOMERASE"/>
    <property type="match status" value="1"/>
</dbReference>
<reference evidence="16 17" key="1">
    <citation type="submission" date="2015-05" db="EMBL/GenBank/DDBJ databases">
        <authorList>
            <person name="Wang D.B."/>
            <person name="Wang M."/>
        </authorList>
    </citation>
    <scope>NUCLEOTIDE SEQUENCE [LARGE SCALE GENOMIC DNA]</scope>
    <source>
        <strain evidence="16">VL1</strain>
    </source>
</reference>
<dbReference type="PANTHER" id="PTHR10309:SF4">
    <property type="entry name" value="MANNOSE-6-PHOSPHATE ISOMERASE"/>
    <property type="match status" value="1"/>
</dbReference>
<evidence type="ECO:0000256" key="1">
    <source>
        <dbReference type="ARBA" id="ARBA00000757"/>
    </source>
</evidence>
<dbReference type="NCBIfam" id="TIGR00218">
    <property type="entry name" value="manA"/>
    <property type="match status" value="1"/>
</dbReference>
<evidence type="ECO:0000256" key="9">
    <source>
        <dbReference type="ARBA" id="ARBA00022833"/>
    </source>
</evidence>
<dbReference type="InterPro" id="IPR014710">
    <property type="entry name" value="RmlC-like_jellyroll"/>
</dbReference>
<evidence type="ECO:0000256" key="11">
    <source>
        <dbReference type="ARBA" id="ARBA00029741"/>
    </source>
</evidence>
<comment type="similarity">
    <text evidence="5">Belongs to the mannose-6-phosphate isomerase type 1 family.</text>
</comment>
<dbReference type="InterPro" id="IPR016305">
    <property type="entry name" value="Mannose-6-P_Isomerase"/>
</dbReference>
<name>A0A0G4LVJ4_VERLO</name>
<evidence type="ECO:0000256" key="10">
    <source>
        <dbReference type="ARBA" id="ARBA00023235"/>
    </source>
</evidence>
<dbReference type="Gene3D" id="2.60.120.10">
    <property type="entry name" value="Jelly Rolls"/>
    <property type="match status" value="2"/>
</dbReference>
<dbReference type="EC" id="5.3.1.8" evidence="6"/>